<reference evidence="1 2" key="1">
    <citation type="submission" date="2021-06" db="EMBL/GenBank/DDBJ databases">
        <title>Caerostris extrusa draft genome.</title>
        <authorList>
            <person name="Kono N."/>
            <person name="Arakawa K."/>
        </authorList>
    </citation>
    <scope>NUCLEOTIDE SEQUENCE [LARGE SCALE GENOMIC DNA]</scope>
</reference>
<sequence>MCVATPFLVTVRKTRKEVGKENRKKNIIKLSSLLAEVQPFNVSLFSAFTPEIKKTSTIDALFEKKNVKKPDIGLEGKKNHKHWYRYRVLANKKGFDKKEAIVFRHEISA</sequence>
<evidence type="ECO:0000313" key="1">
    <source>
        <dbReference type="EMBL" id="GIY26974.1"/>
    </source>
</evidence>
<dbReference type="AlphaFoldDB" id="A0AAV4RZ50"/>
<organism evidence="1 2">
    <name type="scientific">Caerostris extrusa</name>
    <name type="common">Bark spider</name>
    <name type="synonym">Caerostris bankana</name>
    <dbReference type="NCBI Taxonomy" id="172846"/>
    <lineage>
        <taxon>Eukaryota</taxon>
        <taxon>Metazoa</taxon>
        <taxon>Ecdysozoa</taxon>
        <taxon>Arthropoda</taxon>
        <taxon>Chelicerata</taxon>
        <taxon>Arachnida</taxon>
        <taxon>Araneae</taxon>
        <taxon>Araneomorphae</taxon>
        <taxon>Entelegynae</taxon>
        <taxon>Araneoidea</taxon>
        <taxon>Araneidae</taxon>
        <taxon>Caerostris</taxon>
    </lineage>
</organism>
<accession>A0AAV4RZ50</accession>
<gene>
    <name evidence="1" type="ORF">CEXT_647771</name>
</gene>
<comment type="caution">
    <text evidence="1">The sequence shown here is derived from an EMBL/GenBank/DDBJ whole genome shotgun (WGS) entry which is preliminary data.</text>
</comment>
<evidence type="ECO:0000313" key="2">
    <source>
        <dbReference type="Proteomes" id="UP001054945"/>
    </source>
</evidence>
<keyword evidence="2" id="KW-1185">Reference proteome</keyword>
<proteinExistence type="predicted"/>
<dbReference type="EMBL" id="BPLR01008753">
    <property type="protein sequence ID" value="GIY26974.1"/>
    <property type="molecule type" value="Genomic_DNA"/>
</dbReference>
<dbReference type="Proteomes" id="UP001054945">
    <property type="component" value="Unassembled WGS sequence"/>
</dbReference>
<protein>
    <submittedName>
        <fullName evidence="1">Uncharacterized protein</fullName>
    </submittedName>
</protein>
<name>A0AAV4RZ50_CAEEX</name>